<dbReference type="Gene3D" id="2.60.40.3250">
    <property type="entry name" value="Peptidase M64, N-terminal domain"/>
    <property type="match status" value="1"/>
</dbReference>
<evidence type="ECO:0000259" key="2">
    <source>
        <dbReference type="Pfam" id="PF16217"/>
    </source>
</evidence>
<sequence>MKKYACILLQLLMTVTLAAQDFSQYFTDRTLRVDYFFTGNADRQEIWVDELSVLPGWSGRKHNLDRLPLGGYGQITMRDAESGTVIYRTSFSTLFQEWLETDEARNVQKGFENTFLLPYPKRPVEVEVTLLDKRLQPEASLKHTVDPADILIHPKGFDGVTPHKYLLQSGSTDRCIDVAILAEGYTEAEMDTFYRDAAIACESLFAHEPFRSLKDRFNIVAVASPSKDSGVSIPRLHRWKRTAFSSHFSTFYSDRYLTTSRVKSIHDALAGIPYEHIIILANTDEYGGGGIYNAYTLTTAHHPMFRPVVVHEFGHSFAGLADEYFYDNDVMTDTYPLDVEPWEPNITTRVDFASKWEDMLPEGIPVPTPTTESERYPVGVYEGGGYSSKGIYRPADNCRMRTNEYPTFCPVCQRAIRQLIEFYTE</sequence>
<keyword evidence="6" id="KW-1185">Reference proteome</keyword>
<comment type="caution">
    <text evidence="3">The sequence shown here is derived from an EMBL/GenBank/DDBJ whole genome shotgun (WGS) entry which is preliminary data.</text>
</comment>
<feature type="domain" description="Peptidase M64 N-terminal" evidence="2">
    <location>
        <begin position="21"/>
        <end position="136"/>
    </location>
</feature>
<feature type="chain" id="PRO_5037517655" evidence="1">
    <location>
        <begin position="19"/>
        <end position="425"/>
    </location>
</feature>
<evidence type="ECO:0000313" key="3">
    <source>
        <dbReference type="EMBL" id="HJF92739.1"/>
    </source>
</evidence>
<protein>
    <submittedName>
        <fullName evidence="3">IgA Peptidase M64</fullName>
    </submittedName>
</protein>
<dbReference type="AlphaFoldDB" id="A0A921LCP0"/>
<reference evidence="3" key="2">
    <citation type="journal article" date="2021" name="PeerJ">
        <title>Extensive microbial diversity within the chicken gut microbiome revealed by metagenomics and culture.</title>
        <authorList>
            <person name="Gilroy R."/>
            <person name="Ravi A."/>
            <person name="Getino M."/>
            <person name="Pursley I."/>
            <person name="Horton D.L."/>
            <person name="Alikhan N.F."/>
            <person name="Baker D."/>
            <person name="Gharbi K."/>
            <person name="Hall N."/>
            <person name="Watson M."/>
            <person name="Adriaenssens E.M."/>
            <person name="Foster-Nyarko E."/>
            <person name="Jarju S."/>
            <person name="Secka A."/>
            <person name="Antonio M."/>
            <person name="Oren A."/>
            <person name="Chaudhuri R.R."/>
            <person name="La Ragione R."/>
            <person name="Hildebrand F."/>
            <person name="Pallen M.J."/>
        </authorList>
    </citation>
    <scope>NUCLEOTIDE SEQUENCE</scope>
    <source>
        <strain evidence="3">CHK55-1828</strain>
    </source>
</reference>
<feature type="signal peptide" evidence="1">
    <location>
        <begin position="1"/>
        <end position="18"/>
    </location>
</feature>
<evidence type="ECO:0000256" key="1">
    <source>
        <dbReference type="SAM" id="SignalP"/>
    </source>
</evidence>
<dbReference type="Pfam" id="PF16217">
    <property type="entry name" value="M64_N"/>
    <property type="match status" value="1"/>
</dbReference>
<evidence type="ECO:0000313" key="6">
    <source>
        <dbReference type="Proteomes" id="UP000766986"/>
    </source>
</evidence>
<dbReference type="InterPro" id="IPR019026">
    <property type="entry name" value="Peptidase_M64_IgA"/>
</dbReference>
<dbReference type="Pfam" id="PF09471">
    <property type="entry name" value="Peptidase_M64"/>
    <property type="match status" value="2"/>
</dbReference>
<evidence type="ECO:0000313" key="5">
    <source>
        <dbReference type="Proteomes" id="UP000717835"/>
    </source>
</evidence>
<reference evidence="4 6" key="3">
    <citation type="journal article" date="2021" name="Sci. Rep.">
        <title>The distribution of antibiotic resistance genes in chicken gut microbiota commensals.</title>
        <authorList>
            <person name="Juricova H."/>
            <person name="Matiasovicova J."/>
            <person name="Kubasova T."/>
            <person name="Cejkova D."/>
            <person name="Rychlik I."/>
        </authorList>
    </citation>
    <scope>NUCLEOTIDE SEQUENCE [LARGE SCALE GENOMIC DNA]</scope>
    <source>
        <strain evidence="4 6">An772</strain>
    </source>
</reference>
<dbReference type="Gene3D" id="3.40.390.10">
    <property type="entry name" value="Collagenase (Catalytic Domain)"/>
    <property type="match status" value="1"/>
</dbReference>
<evidence type="ECO:0000313" key="4">
    <source>
        <dbReference type="EMBL" id="MBM6733800.1"/>
    </source>
</evidence>
<dbReference type="Proteomes" id="UP000766986">
    <property type="component" value="Unassembled WGS sequence"/>
</dbReference>
<dbReference type="InterPro" id="IPR038171">
    <property type="entry name" value="M64_N_sf"/>
</dbReference>
<name>A0A921LCP0_9BACT</name>
<dbReference type="InterPro" id="IPR032625">
    <property type="entry name" value="M64_N"/>
</dbReference>
<dbReference type="GO" id="GO:0008237">
    <property type="term" value="F:metallopeptidase activity"/>
    <property type="evidence" value="ECO:0007669"/>
    <property type="project" value="InterPro"/>
</dbReference>
<reference evidence="4" key="1">
    <citation type="submission" date="2020-08" db="EMBL/GenBank/DDBJ databases">
        <authorList>
            <person name="Cejkova D."/>
            <person name="Kubasova T."/>
            <person name="Jahodarova E."/>
            <person name="Rychlik I."/>
        </authorList>
    </citation>
    <scope>NUCLEOTIDE SEQUENCE</scope>
    <source>
        <strain evidence="4">An772</strain>
    </source>
</reference>
<dbReference type="InterPro" id="IPR024079">
    <property type="entry name" value="MetalloPept_cat_dom_sf"/>
</dbReference>
<reference evidence="3" key="4">
    <citation type="submission" date="2021-09" db="EMBL/GenBank/DDBJ databases">
        <authorList>
            <person name="Gilroy R."/>
        </authorList>
    </citation>
    <scope>NUCLEOTIDE SEQUENCE</scope>
    <source>
        <strain evidence="3">CHK55-1828</strain>
    </source>
</reference>
<proteinExistence type="predicted"/>
<dbReference type="EMBL" id="JACLYZ010000001">
    <property type="protein sequence ID" value="MBM6733800.1"/>
    <property type="molecule type" value="Genomic_DNA"/>
</dbReference>
<organism evidence="3 5">
    <name type="scientific">Mediterranea massiliensis</name>
    <dbReference type="NCBI Taxonomy" id="1841865"/>
    <lineage>
        <taxon>Bacteria</taxon>
        <taxon>Pseudomonadati</taxon>
        <taxon>Bacteroidota</taxon>
        <taxon>Bacteroidia</taxon>
        <taxon>Bacteroidales</taxon>
        <taxon>Bacteroidaceae</taxon>
        <taxon>Mediterranea</taxon>
    </lineage>
</organism>
<gene>
    <name evidence="4" type="ORF">H7U35_00965</name>
    <name evidence="3" type="ORF">K8W02_10230</name>
</gene>
<keyword evidence="1" id="KW-0732">Signal</keyword>
<dbReference type="RefSeq" id="WP_205094276.1">
    <property type="nucleotide sequence ID" value="NZ_DYVX01000084.1"/>
</dbReference>
<dbReference type="Proteomes" id="UP000717835">
    <property type="component" value="Unassembled WGS sequence"/>
</dbReference>
<dbReference type="EMBL" id="DYVX01000084">
    <property type="protein sequence ID" value="HJF92739.1"/>
    <property type="molecule type" value="Genomic_DNA"/>
</dbReference>
<accession>A0A921LCP0</accession>